<dbReference type="Gene3D" id="3.90.580.10">
    <property type="entry name" value="Zinc finger, CHC2-type domain"/>
    <property type="match status" value="1"/>
</dbReference>
<dbReference type="Gene3D" id="3.40.1360.10">
    <property type="match status" value="1"/>
</dbReference>
<evidence type="ECO:0000256" key="9">
    <source>
        <dbReference type="ARBA" id="ARBA00022842"/>
    </source>
</evidence>
<dbReference type="InterPro" id="IPR006295">
    <property type="entry name" value="DNA_primase_DnaG"/>
</dbReference>
<protein>
    <recommendedName>
        <fullName evidence="12">DNA primase</fullName>
        <ecNumber evidence="12">2.7.7.101</ecNumber>
    </recommendedName>
</protein>
<dbReference type="GO" id="GO:0006269">
    <property type="term" value="P:DNA replication, synthesis of primer"/>
    <property type="evidence" value="ECO:0007669"/>
    <property type="project" value="UniProtKB-UniRule"/>
</dbReference>
<dbReference type="GO" id="GO:0003677">
    <property type="term" value="F:DNA binding"/>
    <property type="evidence" value="ECO:0007669"/>
    <property type="project" value="UniProtKB-KW"/>
</dbReference>
<keyword evidence="9" id="KW-0460">Magnesium</keyword>
<comment type="domain">
    <text evidence="12">Contains an N-terminal zinc-binding domain, a central core domain that contains the primase activity, and a C-terminal DnaB-binding domain.</text>
</comment>
<evidence type="ECO:0000256" key="3">
    <source>
        <dbReference type="ARBA" id="ARBA00022679"/>
    </source>
</evidence>
<dbReference type="Pfam" id="PF08275">
    <property type="entry name" value="DNAG_N"/>
    <property type="match status" value="1"/>
</dbReference>
<feature type="domain" description="Toprim" evidence="13">
    <location>
        <begin position="269"/>
        <end position="354"/>
    </location>
</feature>
<comment type="subunit">
    <text evidence="12">Monomer. Interacts with DnaB.</text>
</comment>
<dbReference type="Gene3D" id="3.90.980.10">
    <property type="entry name" value="DNA primase, catalytic core, N-terminal domain"/>
    <property type="match status" value="1"/>
</dbReference>
<dbReference type="SMART" id="SM00400">
    <property type="entry name" value="ZnF_CHCC"/>
    <property type="match status" value="1"/>
</dbReference>
<keyword evidence="6 12" id="KW-0479">Metal-binding</keyword>
<dbReference type="STRING" id="167548.EU98_0580"/>
<keyword evidence="1 12" id="KW-0240">DNA-directed RNA polymerase</keyword>
<dbReference type="InterPro" id="IPR050219">
    <property type="entry name" value="DnaG_primase"/>
</dbReference>
<comment type="caution">
    <text evidence="14">The sequence shown here is derived from an EMBL/GenBank/DDBJ whole genome shotgun (WGS) entry which is preliminary data.</text>
</comment>
<dbReference type="PANTHER" id="PTHR30313">
    <property type="entry name" value="DNA PRIMASE"/>
    <property type="match status" value="1"/>
</dbReference>
<comment type="function">
    <text evidence="12">RNA polymerase that catalyzes the synthesis of short RNA molecules used as primers for DNA polymerase during DNA replication.</text>
</comment>
<keyword evidence="10 12" id="KW-0238">DNA-binding</keyword>
<dbReference type="CDD" id="cd03364">
    <property type="entry name" value="TOPRIM_DnaG_primases"/>
    <property type="match status" value="1"/>
</dbReference>
<dbReference type="GO" id="GO:0008270">
    <property type="term" value="F:zinc ion binding"/>
    <property type="evidence" value="ECO:0007669"/>
    <property type="project" value="UniProtKB-UniRule"/>
</dbReference>
<dbReference type="Proteomes" id="UP000030533">
    <property type="component" value="Unassembled WGS sequence"/>
</dbReference>
<evidence type="ECO:0000256" key="12">
    <source>
        <dbReference type="HAMAP-Rule" id="MF_00974"/>
    </source>
</evidence>
<dbReference type="PANTHER" id="PTHR30313:SF2">
    <property type="entry name" value="DNA PRIMASE"/>
    <property type="match status" value="1"/>
</dbReference>
<dbReference type="InterPro" id="IPR037068">
    <property type="entry name" value="DNA_primase_core_N_sf"/>
</dbReference>
<dbReference type="NCBIfam" id="TIGR01391">
    <property type="entry name" value="dnaG"/>
    <property type="match status" value="1"/>
</dbReference>
<reference evidence="15" key="1">
    <citation type="journal article" date="2014" name="Sci. Data">
        <title>Genomes of diverse isolates of the marine cyanobacterium Prochlorococcus.</title>
        <authorList>
            <person name="Biller S."/>
            <person name="Berube P."/>
            <person name="Thompson J."/>
            <person name="Kelly L."/>
            <person name="Roggensack S."/>
            <person name="Awad L."/>
            <person name="Roache-Johnson K."/>
            <person name="Ding H."/>
            <person name="Giovannoni S.J."/>
            <person name="Moore L.R."/>
            <person name="Chisholm S.W."/>
        </authorList>
    </citation>
    <scope>NUCLEOTIDE SEQUENCE [LARGE SCALE GENOMIC DNA]</scope>
    <source>
        <strain evidence="15">MIT 9314</strain>
    </source>
</reference>
<evidence type="ECO:0000256" key="5">
    <source>
        <dbReference type="ARBA" id="ARBA00022705"/>
    </source>
</evidence>
<keyword evidence="5 12" id="KW-0235">DNA replication</keyword>
<dbReference type="SMART" id="SM00493">
    <property type="entry name" value="TOPRIM"/>
    <property type="match status" value="1"/>
</dbReference>
<proteinExistence type="inferred from homology"/>
<sequence>MIKISMVHSIHPRTIQEVKEKADIVDVISEHIVLKKKGKEFVGICPFHDDTKPSMTVSPTKQFYYCFSCGAGGNSIKFLMEFTRANFSDVVLSLAKKNNINVENLDGPQVEAYKKQLSRKEELYKILRVTKNWFKSQLNNSLGFEAMKYLTSKRNLSNKIIDNFELGFAPNSWNDLFNYLYKVEKFPINLILASGLAISKDNSDKIYDRFRNRLMVPIHDMQGRVVAFGGRSLDGQEPKYLNSPESEIFEKGKMLFAFEKASSDIRKRDKAIIVEGYFDVISLHSKGITNSVASLGTALNKYQISQLCRCTDNKNIILNFDSDNAGILATKRVIKEVETLSLHDQINLKILQLSHFKDPDEYLNSHKPEDYFNLIDNSSFWIDWEIDQIFKDQDLTKSEIFQSVISSLVKLLSKLPQSTTRTHYLQKVSEQLSKGQARLAIQFEQDLRNQVKGFRWHGRAKKFEQPNEISRREKNESEIIFYYLHCPDLRLFIRDEFIKREINGFNTIYIQSLWAAISKIEQNNLGLNYLNDLKQSNSQNLQNDFSSINLISLLPDYLALNNPESSNKINIFINPNELFLTLLSNPKENLLGTLSLLEKYNSLKRCRHLIESWGSQRLKTLENCISILIDNPSSGSSNTNKEIDDLFKDLNSDAIKFQELYYLERQHINFLDKQRCGNFLAS</sequence>
<dbReference type="SUPFAM" id="SSF57783">
    <property type="entry name" value="Zinc beta-ribbon"/>
    <property type="match status" value="1"/>
</dbReference>
<dbReference type="Pfam" id="PF01807">
    <property type="entry name" value="Zn_ribbon_DnaG"/>
    <property type="match status" value="1"/>
</dbReference>
<accession>A0A0A2AMX9</accession>
<dbReference type="InterPro" id="IPR034151">
    <property type="entry name" value="TOPRIM_DnaG_bac"/>
</dbReference>
<dbReference type="InterPro" id="IPR030846">
    <property type="entry name" value="DnaG_bac"/>
</dbReference>
<dbReference type="EC" id="2.7.7.101" evidence="12"/>
<gene>
    <name evidence="12" type="primary">dnaG</name>
    <name evidence="14" type="ORF">EU98_0580</name>
</gene>
<evidence type="ECO:0000313" key="14">
    <source>
        <dbReference type="EMBL" id="KGG02152.1"/>
    </source>
</evidence>
<dbReference type="Pfam" id="PF10410">
    <property type="entry name" value="DnaB_bind"/>
    <property type="match status" value="1"/>
</dbReference>
<evidence type="ECO:0000256" key="8">
    <source>
        <dbReference type="ARBA" id="ARBA00022833"/>
    </source>
</evidence>
<dbReference type="InterPro" id="IPR006171">
    <property type="entry name" value="TOPRIM_dom"/>
</dbReference>
<name>A0A0A2AMX9_PROMR</name>
<evidence type="ECO:0000313" key="15">
    <source>
        <dbReference type="Proteomes" id="UP000030533"/>
    </source>
</evidence>
<dbReference type="GO" id="GO:0000428">
    <property type="term" value="C:DNA-directed RNA polymerase complex"/>
    <property type="evidence" value="ECO:0007669"/>
    <property type="project" value="UniProtKB-KW"/>
</dbReference>
<comment type="cofactor">
    <cofactor evidence="12">
        <name>Zn(2+)</name>
        <dbReference type="ChEBI" id="CHEBI:29105"/>
    </cofactor>
    <text evidence="12">Binds 1 zinc ion per monomer.</text>
</comment>
<keyword evidence="4 12" id="KW-0548">Nucleotidyltransferase</keyword>
<evidence type="ECO:0000256" key="2">
    <source>
        <dbReference type="ARBA" id="ARBA00022515"/>
    </source>
</evidence>
<dbReference type="PROSITE" id="PS50880">
    <property type="entry name" value="TOPRIM"/>
    <property type="match status" value="1"/>
</dbReference>
<dbReference type="SUPFAM" id="SSF56731">
    <property type="entry name" value="DNA primase core"/>
    <property type="match status" value="1"/>
</dbReference>
<dbReference type="HAMAP" id="MF_00974">
    <property type="entry name" value="DNA_primase_DnaG"/>
    <property type="match status" value="1"/>
</dbReference>
<evidence type="ECO:0000256" key="10">
    <source>
        <dbReference type="ARBA" id="ARBA00023125"/>
    </source>
</evidence>
<dbReference type="GO" id="GO:0003899">
    <property type="term" value="F:DNA-directed RNA polymerase activity"/>
    <property type="evidence" value="ECO:0007669"/>
    <property type="project" value="UniProtKB-UniRule"/>
</dbReference>
<evidence type="ECO:0000256" key="1">
    <source>
        <dbReference type="ARBA" id="ARBA00022478"/>
    </source>
</evidence>
<dbReference type="Pfam" id="PF13155">
    <property type="entry name" value="Toprim_2"/>
    <property type="match status" value="1"/>
</dbReference>
<evidence type="ECO:0000256" key="4">
    <source>
        <dbReference type="ARBA" id="ARBA00022695"/>
    </source>
</evidence>
<evidence type="ECO:0000256" key="11">
    <source>
        <dbReference type="ARBA" id="ARBA00023163"/>
    </source>
</evidence>
<dbReference type="GO" id="GO:0005737">
    <property type="term" value="C:cytoplasm"/>
    <property type="evidence" value="ECO:0007669"/>
    <property type="project" value="TreeGrafter"/>
</dbReference>
<comment type="catalytic activity">
    <reaction evidence="12">
        <text>ssDNA + n NTP = ssDNA/pppN(pN)n-1 hybrid + (n-1) diphosphate.</text>
        <dbReference type="EC" id="2.7.7.101"/>
    </reaction>
</comment>
<dbReference type="EMBL" id="JNAO01000006">
    <property type="protein sequence ID" value="KGG02152.1"/>
    <property type="molecule type" value="Genomic_DNA"/>
</dbReference>
<dbReference type="GO" id="GO:1990077">
    <property type="term" value="C:primosome complex"/>
    <property type="evidence" value="ECO:0007669"/>
    <property type="project" value="UniProtKB-KW"/>
</dbReference>
<evidence type="ECO:0000256" key="6">
    <source>
        <dbReference type="ARBA" id="ARBA00022723"/>
    </source>
</evidence>
<evidence type="ECO:0000259" key="13">
    <source>
        <dbReference type="PROSITE" id="PS50880"/>
    </source>
</evidence>
<dbReference type="eggNOG" id="COG0358">
    <property type="taxonomic scope" value="Bacteria"/>
</dbReference>
<dbReference type="AlphaFoldDB" id="A0A0A2AMX9"/>
<dbReference type="InterPro" id="IPR036977">
    <property type="entry name" value="DNA_primase_Znf_CHC2"/>
</dbReference>
<evidence type="ECO:0000256" key="7">
    <source>
        <dbReference type="ARBA" id="ARBA00022771"/>
    </source>
</evidence>
<dbReference type="InterPro" id="IPR019475">
    <property type="entry name" value="DNA_primase_DnaB-bd"/>
</dbReference>
<keyword evidence="3 12" id="KW-0808">Transferase</keyword>
<organism evidence="14 15">
    <name type="scientific">Prochlorococcus marinus str. MIT 9314</name>
    <dbReference type="NCBI Taxonomy" id="167548"/>
    <lineage>
        <taxon>Bacteria</taxon>
        <taxon>Bacillati</taxon>
        <taxon>Cyanobacteriota</taxon>
        <taxon>Cyanophyceae</taxon>
        <taxon>Synechococcales</taxon>
        <taxon>Prochlorococcaceae</taxon>
        <taxon>Prochlorococcus</taxon>
    </lineage>
</organism>
<dbReference type="InterPro" id="IPR002694">
    <property type="entry name" value="Znf_CHC2"/>
</dbReference>
<keyword evidence="11 12" id="KW-0804">Transcription</keyword>
<keyword evidence="7 12" id="KW-0863">Zinc-finger</keyword>
<keyword evidence="2 12" id="KW-0639">Primosome</keyword>
<feature type="zinc finger region" description="CHC2-type" evidence="12">
    <location>
        <begin position="45"/>
        <end position="69"/>
    </location>
</feature>
<comment type="similarity">
    <text evidence="12">Belongs to the DnaG primase family.</text>
</comment>
<keyword evidence="8 12" id="KW-0862">Zinc</keyword>
<dbReference type="InterPro" id="IPR013264">
    <property type="entry name" value="DNAG_N"/>
</dbReference>
<dbReference type="FunFam" id="3.90.580.10:FF:000001">
    <property type="entry name" value="DNA primase"/>
    <property type="match status" value="1"/>
</dbReference>